<keyword evidence="2" id="KW-1185">Reference proteome</keyword>
<name>A0ABQ4A967_9ACTN</name>
<evidence type="ECO:0000313" key="2">
    <source>
        <dbReference type="Proteomes" id="UP000631312"/>
    </source>
</evidence>
<comment type="caution">
    <text evidence="1">The sequence shown here is derived from an EMBL/GenBank/DDBJ whole genome shotgun (WGS) entry which is preliminary data.</text>
</comment>
<reference evidence="1 2" key="1">
    <citation type="submission" date="2021-01" db="EMBL/GenBank/DDBJ databases">
        <title>Whole genome shotgun sequence of Actinoplanes lobatus NBRC 12513.</title>
        <authorList>
            <person name="Komaki H."/>
            <person name="Tamura T."/>
        </authorList>
    </citation>
    <scope>NUCLEOTIDE SEQUENCE [LARGE SCALE GENOMIC DNA]</scope>
    <source>
        <strain evidence="1 2">NBRC 12513</strain>
    </source>
</reference>
<sequence length="306" mass="33508">MLPAMLPRQSNLDPAAAYPKITALRAALDAGDWPACRELLDAAEQAERTYLTAAVADVDGLEDFLRGVLRGDPGDGTAGALLGQYLIEAAWRIRTRARAEHVSRERFVAFRAGLAEAERVLVDAAARSPRDPAIWTARLVTARGLRLGLSEIRRRYGRLAEIDPHHLPGQQQMLQSLCAKWYGDAALTYEFAKEAAAAAPAGAPSPVLLAEAYIEHSEVVTDVDRVRAELREAAMRSVWHPDFRRTHGWVRTMSTFAMAFVLLDDHPAAASLFDALGGLGSRWPWEYLGDPAATIEKFRARAGGNT</sequence>
<dbReference type="Proteomes" id="UP000631312">
    <property type="component" value="Unassembled WGS sequence"/>
</dbReference>
<evidence type="ECO:0000313" key="1">
    <source>
        <dbReference type="EMBL" id="GIE37549.1"/>
    </source>
</evidence>
<organism evidence="1 2">
    <name type="scientific">Actinoplanes lobatus</name>
    <dbReference type="NCBI Taxonomy" id="113568"/>
    <lineage>
        <taxon>Bacteria</taxon>
        <taxon>Bacillati</taxon>
        <taxon>Actinomycetota</taxon>
        <taxon>Actinomycetes</taxon>
        <taxon>Micromonosporales</taxon>
        <taxon>Micromonosporaceae</taxon>
        <taxon>Actinoplanes</taxon>
    </lineage>
</organism>
<proteinExistence type="predicted"/>
<accession>A0ABQ4A967</accession>
<dbReference type="EMBL" id="BOMP01000007">
    <property type="protein sequence ID" value="GIE37549.1"/>
    <property type="molecule type" value="Genomic_DNA"/>
</dbReference>
<protein>
    <recommendedName>
        <fullName evidence="3">DUF4034 domain-containing protein</fullName>
    </recommendedName>
</protein>
<evidence type="ECO:0008006" key="3">
    <source>
        <dbReference type="Google" id="ProtNLM"/>
    </source>
</evidence>
<gene>
    <name evidence="1" type="ORF">Alo02nite_04470</name>
</gene>